<keyword evidence="5" id="KW-1185">Reference proteome</keyword>
<comment type="caution">
    <text evidence="4">The sequence shown here is derived from an EMBL/GenBank/DDBJ whole genome shotgun (WGS) entry which is preliminary data.</text>
</comment>
<protein>
    <recommendedName>
        <fullName evidence="3">TauD/TfdA-like domain-containing protein</fullName>
    </recommendedName>
</protein>
<sequence>MLINMLSLLGEWGLLVFPRQPLDDRDLDAFAIRIGSPEESSRKVCLSPRFPAIGYLSNLRDDDGERIGFASTTTDFWHSDQQHRQNPATLAFLHCLVPSMAGGATSFVPTEVDKTGLDSDLVDRPAVLHDLYGPASDHDNIPAVKVSQSALLKSPISQRRFAYVSENIVEFLGLGEEGSAVLKRLVLDHLLHPSRSIHTSGPWGI</sequence>
<evidence type="ECO:0000256" key="1">
    <source>
        <dbReference type="ARBA" id="ARBA00023002"/>
    </source>
</evidence>
<accession>A0A1X2LZ02</accession>
<dbReference type="AlphaFoldDB" id="A0A1X2LZ02"/>
<proteinExistence type="predicted"/>
<gene>
    <name evidence="4" type="ORF">B8W66_02855</name>
</gene>
<reference evidence="4 5" key="1">
    <citation type="submission" date="2017-04" db="EMBL/GenBank/DDBJ databases">
        <title>The new phylogeny of genus Mycobacterium.</title>
        <authorList>
            <person name="Tortoli E."/>
            <person name="Trovato A."/>
            <person name="Cirillo D.M."/>
        </authorList>
    </citation>
    <scope>NUCLEOTIDE SEQUENCE [LARGE SCALE GENOMIC DNA]</scope>
    <source>
        <strain evidence="4 5">TBL 1200985</strain>
    </source>
</reference>
<dbReference type="GO" id="GO:0016491">
    <property type="term" value="F:oxidoreductase activity"/>
    <property type="evidence" value="ECO:0007669"/>
    <property type="project" value="UniProtKB-KW"/>
</dbReference>
<keyword evidence="2" id="KW-0408">Iron</keyword>
<dbReference type="OrthoDB" id="581608at2"/>
<dbReference type="SUPFAM" id="SSF51197">
    <property type="entry name" value="Clavaminate synthase-like"/>
    <property type="match status" value="1"/>
</dbReference>
<evidence type="ECO:0000256" key="2">
    <source>
        <dbReference type="ARBA" id="ARBA00023004"/>
    </source>
</evidence>
<evidence type="ECO:0000313" key="5">
    <source>
        <dbReference type="Proteomes" id="UP000193247"/>
    </source>
</evidence>
<dbReference type="Proteomes" id="UP000193247">
    <property type="component" value="Unassembled WGS sequence"/>
</dbReference>
<dbReference type="Gene3D" id="3.60.130.10">
    <property type="entry name" value="Clavaminate synthase-like"/>
    <property type="match status" value="1"/>
</dbReference>
<feature type="domain" description="TauD/TfdA-like" evidence="3">
    <location>
        <begin position="7"/>
        <end position="109"/>
    </location>
</feature>
<dbReference type="RefSeq" id="WP_085323523.1">
    <property type="nucleotide sequence ID" value="NZ_NCXP01000002.1"/>
</dbReference>
<organism evidence="4 5">
    <name type="scientific">Mycobacterium decipiens</name>
    <dbReference type="NCBI Taxonomy" id="1430326"/>
    <lineage>
        <taxon>Bacteria</taxon>
        <taxon>Bacillati</taxon>
        <taxon>Actinomycetota</taxon>
        <taxon>Actinomycetes</taxon>
        <taxon>Mycobacteriales</taxon>
        <taxon>Mycobacteriaceae</taxon>
        <taxon>Mycobacterium</taxon>
    </lineage>
</organism>
<dbReference type="InterPro" id="IPR042098">
    <property type="entry name" value="TauD-like_sf"/>
</dbReference>
<evidence type="ECO:0000313" key="4">
    <source>
        <dbReference type="EMBL" id="OSC42512.1"/>
    </source>
</evidence>
<dbReference type="STRING" id="1430326.B8W66_02855"/>
<dbReference type="InterPro" id="IPR003819">
    <property type="entry name" value="TauD/TfdA-like"/>
</dbReference>
<evidence type="ECO:0000259" key="3">
    <source>
        <dbReference type="Pfam" id="PF02668"/>
    </source>
</evidence>
<dbReference type="EMBL" id="NCXP01000002">
    <property type="protein sequence ID" value="OSC42512.1"/>
    <property type="molecule type" value="Genomic_DNA"/>
</dbReference>
<dbReference type="Pfam" id="PF02668">
    <property type="entry name" value="TauD"/>
    <property type="match status" value="1"/>
</dbReference>
<keyword evidence="1" id="KW-0560">Oxidoreductase</keyword>
<name>A0A1X2LZ02_9MYCO</name>